<dbReference type="GO" id="GO:0046654">
    <property type="term" value="P:tetrahydrofolate biosynthetic process"/>
    <property type="evidence" value="ECO:0007669"/>
    <property type="project" value="UniProtKB-UniPathway"/>
</dbReference>
<dbReference type="EMBL" id="CP006704">
    <property type="protein sequence ID" value="AIJ47976.1"/>
    <property type="molecule type" value="Genomic_DNA"/>
</dbReference>
<dbReference type="InterPro" id="IPR012259">
    <property type="entry name" value="DHFR"/>
</dbReference>
<dbReference type="KEGG" id="ctes:O987_19395"/>
<dbReference type="PANTHER" id="PTHR48069">
    <property type="entry name" value="DIHYDROFOLATE REDUCTASE"/>
    <property type="match status" value="1"/>
</dbReference>
<evidence type="ECO:0000256" key="6">
    <source>
        <dbReference type="ARBA" id="ARBA00023002"/>
    </source>
</evidence>
<dbReference type="PANTHER" id="PTHR48069:SF3">
    <property type="entry name" value="DIHYDROFOLATE REDUCTASE"/>
    <property type="match status" value="1"/>
</dbReference>
<evidence type="ECO:0000256" key="5">
    <source>
        <dbReference type="ARBA" id="ARBA00022857"/>
    </source>
</evidence>
<evidence type="ECO:0000256" key="9">
    <source>
        <dbReference type="RuleBase" id="RU004474"/>
    </source>
</evidence>
<dbReference type="PRINTS" id="PR00070">
    <property type="entry name" value="DHFR"/>
</dbReference>
<dbReference type="FunFam" id="3.40.430.10:FF:000001">
    <property type="entry name" value="Dihydrofolate reductase"/>
    <property type="match status" value="1"/>
</dbReference>
<protein>
    <recommendedName>
        <fullName evidence="3 8">Dihydrofolate reductase</fullName>
        <ecNumber evidence="3 8">1.5.1.3</ecNumber>
    </recommendedName>
</protein>
<dbReference type="Gene3D" id="3.40.430.10">
    <property type="entry name" value="Dihydrofolate Reductase, subunit A"/>
    <property type="match status" value="1"/>
</dbReference>
<evidence type="ECO:0000256" key="8">
    <source>
        <dbReference type="PIRNR" id="PIRNR000194"/>
    </source>
</evidence>
<dbReference type="Proteomes" id="UP000028782">
    <property type="component" value="Chromosome"/>
</dbReference>
<dbReference type="InterPro" id="IPR024072">
    <property type="entry name" value="DHFR-like_dom_sf"/>
</dbReference>
<dbReference type="Pfam" id="PF00186">
    <property type="entry name" value="DHFR_1"/>
    <property type="match status" value="1"/>
</dbReference>
<dbReference type="PIRSF" id="PIRSF000194">
    <property type="entry name" value="DHFR"/>
    <property type="match status" value="1"/>
</dbReference>
<evidence type="ECO:0000256" key="4">
    <source>
        <dbReference type="ARBA" id="ARBA00022563"/>
    </source>
</evidence>
<dbReference type="AlphaFoldDB" id="A0A076PTG8"/>
<evidence type="ECO:0000256" key="2">
    <source>
        <dbReference type="ARBA" id="ARBA00009539"/>
    </source>
</evidence>
<comment type="function">
    <text evidence="7 8">Key enzyme in folate metabolism. Catalyzes an essential reaction for de novo glycine and purine synthesis, and for DNA precursor synthesis.</text>
</comment>
<keyword evidence="5 8" id="KW-0521">NADP</keyword>
<dbReference type="InterPro" id="IPR017925">
    <property type="entry name" value="DHFR_CS"/>
</dbReference>
<dbReference type="EC" id="1.5.1.3" evidence="3 8"/>
<accession>A0A076PTG8</accession>
<evidence type="ECO:0000256" key="3">
    <source>
        <dbReference type="ARBA" id="ARBA00012856"/>
    </source>
</evidence>
<dbReference type="GO" id="GO:0004146">
    <property type="term" value="F:dihydrofolate reductase activity"/>
    <property type="evidence" value="ECO:0007669"/>
    <property type="project" value="UniProtKB-EC"/>
</dbReference>
<evidence type="ECO:0000256" key="7">
    <source>
        <dbReference type="ARBA" id="ARBA00025067"/>
    </source>
</evidence>
<evidence type="ECO:0000313" key="11">
    <source>
        <dbReference type="EMBL" id="AIJ47976.1"/>
    </source>
</evidence>
<comment type="similarity">
    <text evidence="2 8 9">Belongs to the dihydrofolate reductase family.</text>
</comment>
<organism evidence="11 12">
    <name type="scientific">Comamonas testosteroni TK102</name>
    <dbReference type="NCBI Taxonomy" id="1392005"/>
    <lineage>
        <taxon>Bacteria</taxon>
        <taxon>Pseudomonadati</taxon>
        <taxon>Pseudomonadota</taxon>
        <taxon>Betaproteobacteria</taxon>
        <taxon>Burkholderiales</taxon>
        <taxon>Comamonadaceae</taxon>
        <taxon>Comamonas</taxon>
    </lineage>
</organism>
<evidence type="ECO:0000259" key="10">
    <source>
        <dbReference type="PROSITE" id="PS51330"/>
    </source>
</evidence>
<evidence type="ECO:0000313" key="12">
    <source>
        <dbReference type="Proteomes" id="UP000028782"/>
    </source>
</evidence>
<sequence length="167" mass="18480">MAIQLIYARAANGVIGKDNTMPWHLPEDMAHFKELTRGCAVIMGRKTWDSLPARFRPLPGRSNIVVTRQADWQAEPASDQVLRAASLPEALELGRKLSPDVWVIGGAQIYAQALPLADAVEVTEIGRDFEGDAFAPELGAQWQAVSRSEHVSANGLPYRFVRFERRG</sequence>
<dbReference type="CDD" id="cd00209">
    <property type="entry name" value="DHFR"/>
    <property type="match status" value="1"/>
</dbReference>
<dbReference type="GO" id="GO:0046655">
    <property type="term" value="P:folic acid metabolic process"/>
    <property type="evidence" value="ECO:0007669"/>
    <property type="project" value="TreeGrafter"/>
</dbReference>
<evidence type="ECO:0000256" key="1">
    <source>
        <dbReference type="ARBA" id="ARBA00004903"/>
    </source>
</evidence>
<dbReference type="GO" id="GO:0006730">
    <property type="term" value="P:one-carbon metabolic process"/>
    <property type="evidence" value="ECO:0007669"/>
    <property type="project" value="UniProtKB-KW"/>
</dbReference>
<name>A0A076PTG8_COMTE</name>
<dbReference type="PROSITE" id="PS00075">
    <property type="entry name" value="DHFR_1"/>
    <property type="match status" value="1"/>
</dbReference>
<dbReference type="GO" id="GO:0005829">
    <property type="term" value="C:cytosol"/>
    <property type="evidence" value="ECO:0007669"/>
    <property type="project" value="TreeGrafter"/>
</dbReference>
<dbReference type="PROSITE" id="PS51330">
    <property type="entry name" value="DHFR_2"/>
    <property type="match status" value="1"/>
</dbReference>
<proteinExistence type="inferred from homology"/>
<keyword evidence="6 8" id="KW-0560">Oxidoreductase</keyword>
<keyword evidence="4 8" id="KW-0554">One-carbon metabolism</keyword>
<dbReference type="GO" id="GO:0070401">
    <property type="term" value="F:NADP+ binding"/>
    <property type="evidence" value="ECO:0007669"/>
    <property type="project" value="UniProtKB-ARBA"/>
</dbReference>
<dbReference type="UniPathway" id="UPA00077">
    <property type="reaction ID" value="UER00158"/>
</dbReference>
<comment type="catalytic activity">
    <reaction evidence="8">
        <text>(6S)-5,6,7,8-tetrahydrofolate + NADP(+) = 7,8-dihydrofolate + NADPH + H(+)</text>
        <dbReference type="Rhea" id="RHEA:15009"/>
        <dbReference type="ChEBI" id="CHEBI:15378"/>
        <dbReference type="ChEBI" id="CHEBI:57451"/>
        <dbReference type="ChEBI" id="CHEBI:57453"/>
        <dbReference type="ChEBI" id="CHEBI:57783"/>
        <dbReference type="ChEBI" id="CHEBI:58349"/>
        <dbReference type="EC" id="1.5.1.3"/>
    </reaction>
</comment>
<comment type="pathway">
    <text evidence="1 8">Cofactor biosynthesis; tetrahydrofolate biosynthesis; 5,6,7,8-tetrahydrofolate from 7,8-dihydrofolate: step 1/1.</text>
</comment>
<dbReference type="InterPro" id="IPR001796">
    <property type="entry name" value="DHFR_dom"/>
</dbReference>
<feature type="domain" description="DHFR" evidence="10">
    <location>
        <begin position="2"/>
        <end position="165"/>
    </location>
</feature>
<dbReference type="RefSeq" id="WP_043373980.1">
    <property type="nucleotide sequence ID" value="NZ_CP006704.1"/>
</dbReference>
<reference evidence="11 12" key="1">
    <citation type="journal article" date="2014" name="Genome Announc.">
        <title>Complete Genome Sequence of Polychlorinated Biphenyl Degrader Comamonas testosteroni TK102 (NBRC 109938).</title>
        <authorList>
            <person name="Fukuda K."/>
            <person name="Hosoyama A."/>
            <person name="Tsuchikane K."/>
            <person name="Ohji S."/>
            <person name="Yamazoe A."/>
            <person name="Fujita N."/>
            <person name="Shintani M."/>
            <person name="Kimbara K."/>
        </authorList>
    </citation>
    <scope>NUCLEOTIDE SEQUENCE [LARGE SCALE GENOMIC DNA]</scope>
    <source>
        <strain evidence="11">TK102</strain>
    </source>
</reference>
<dbReference type="HOGENOM" id="CLU_043966_5_0_4"/>
<gene>
    <name evidence="11" type="ORF">O987_19395</name>
</gene>
<dbReference type="GO" id="GO:0046452">
    <property type="term" value="P:dihydrofolate metabolic process"/>
    <property type="evidence" value="ECO:0007669"/>
    <property type="project" value="TreeGrafter"/>
</dbReference>
<dbReference type="SUPFAM" id="SSF53597">
    <property type="entry name" value="Dihydrofolate reductase-like"/>
    <property type="match status" value="1"/>
</dbReference>